<dbReference type="EMBL" id="MCGO01000003">
    <property type="protein sequence ID" value="ORY52648.1"/>
    <property type="molecule type" value="Genomic_DNA"/>
</dbReference>
<gene>
    <name evidence="2" type="ORF">BCR33DRAFT_711908</name>
</gene>
<feature type="compositionally biased region" description="Polar residues" evidence="1">
    <location>
        <begin position="1"/>
        <end position="28"/>
    </location>
</feature>
<comment type="caution">
    <text evidence="2">The sequence shown here is derived from an EMBL/GenBank/DDBJ whole genome shotgun (WGS) entry which is preliminary data.</text>
</comment>
<feature type="region of interest" description="Disordered" evidence="1">
    <location>
        <begin position="65"/>
        <end position="86"/>
    </location>
</feature>
<keyword evidence="3" id="KW-1185">Reference proteome</keyword>
<dbReference type="OrthoDB" id="10675920at2759"/>
<feature type="compositionally biased region" description="Low complexity" evidence="1">
    <location>
        <begin position="67"/>
        <end position="78"/>
    </location>
</feature>
<evidence type="ECO:0000313" key="2">
    <source>
        <dbReference type="EMBL" id="ORY52648.1"/>
    </source>
</evidence>
<sequence length="173" mass="19546">MNSNDDYSTHSNDQSWWPSRNSSEQGDSYSDLHRKKSSESLFFVTPYWNPWTPETDSLEDHGLDFESASASTSPPTTSNHQTSGSRLLPLTSSMTNAQLIDLADAFTKLLGKRTSSRNSLFDDDLNSMLHTISYSKLNQLRPLSQRVHILNLLLRLEFFIDTSDSSSSLFEDS</sequence>
<evidence type="ECO:0000256" key="1">
    <source>
        <dbReference type="SAM" id="MobiDB-lite"/>
    </source>
</evidence>
<feature type="region of interest" description="Disordered" evidence="1">
    <location>
        <begin position="1"/>
        <end position="31"/>
    </location>
</feature>
<dbReference type="Proteomes" id="UP000193642">
    <property type="component" value="Unassembled WGS sequence"/>
</dbReference>
<name>A0A1Y2D048_9FUNG</name>
<reference evidence="2 3" key="1">
    <citation type="submission" date="2016-07" db="EMBL/GenBank/DDBJ databases">
        <title>Pervasive Adenine N6-methylation of Active Genes in Fungi.</title>
        <authorList>
            <consortium name="DOE Joint Genome Institute"/>
            <person name="Mondo S.J."/>
            <person name="Dannebaum R.O."/>
            <person name="Kuo R.C."/>
            <person name="Labutti K."/>
            <person name="Haridas S."/>
            <person name="Kuo A."/>
            <person name="Salamov A."/>
            <person name="Ahrendt S.R."/>
            <person name="Lipzen A."/>
            <person name="Sullivan W."/>
            <person name="Andreopoulos W.B."/>
            <person name="Clum A."/>
            <person name="Lindquist E."/>
            <person name="Daum C."/>
            <person name="Ramamoorthy G.K."/>
            <person name="Gryganskyi A."/>
            <person name="Culley D."/>
            <person name="Magnuson J.K."/>
            <person name="James T.Y."/>
            <person name="O'Malley M.A."/>
            <person name="Stajich J.E."/>
            <person name="Spatafora J.W."/>
            <person name="Visel A."/>
            <person name="Grigoriev I.V."/>
        </authorList>
    </citation>
    <scope>NUCLEOTIDE SEQUENCE [LARGE SCALE GENOMIC DNA]</scope>
    <source>
        <strain evidence="2 3">JEL800</strain>
    </source>
</reference>
<accession>A0A1Y2D048</accession>
<organism evidence="2 3">
    <name type="scientific">Rhizoclosmatium globosum</name>
    <dbReference type="NCBI Taxonomy" id="329046"/>
    <lineage>
        <taxon>Eukaryota</taxon>
        <taxon>Fungi</taxon>
        <taxon>Fungi incertae sedis</taxon>
        <taxon>Chytridiomycota</taxon>
        <taxon>Chytridiomycota incertae sedis</taxon>
        <taxon>Chytridiomycetes</taxon>
        <taxon>Chytridiales</taxon>
        <taxon>Chytriomycetaceae</taxon>
        <taxon>Rhizoclosmatium</taxon>
    </lineage>
</organism>
<proteinExistence type="predicted"/>
<protein>
    <submittedName>
        <fullName evidence="2">Uncharacterized protein</fullName>
    </submittedName>
</protein>
<evidence type="ECO:0000313" key="3">
    <source>
        <dbReference type="Proteomes" id="UP000193642"/>
    </source>
</evidence>
<dbReference type="AlphaFoldDB" id="A0A1Y2D048"/>